<protein>
    <submittedName>
        <fullName evidence="1">Uncharacterized protein</fullName>
    </submittedName>
</protein>
<reference evidence="1" key="1">
    <citation type="journal article" date="2020" name="Antimicrob. Agents Chemother.">
        <title>The novel macrolide resistance genes mef(D), msr(F) and msr(H) are present on resistance islands in Macrococcus canis, Macrococcus caseolyticus and Staphylococcus aureus.</title>
        <authorList>
            <person name="Schwendener S."/>
            <person name="Dona V."/>
            <person name="Perreten V."/>
        </authorList>
    </citation>
    <scope>NUCLEOTIDE SEQUENCE</scope>
    <source>
        <strain evidence="1">Epi0076A</strain>
    </source>
</reference>
<dbReference type="EMBL" id="MN728681">
    <property type="protein sequence ID" value="QHW12322.1"/>
    <property type="molecule type" value="Genomic_DNA"/>
</dbReference>
<proteinExistence type="predicted"/>
<sequence length="193" mass="23464">MEFYNNERYSKFDSKTAHDSIYQFHTGQQFEPSKYNLYFHEILERFFSSIERILTTYFSLLEKLQENMNNHLGESTSDTKIFVVKNYSRNLKKYFTLYKYAKYEYNNTKFGNGDKTPFLIGNHTLLSEIDTYFDGNGEYLVDWLIQVYLMTNYFDDDEIIPFYNEAEDFKEKNKITDEILEYYSKRYQEFRGI</sequence>
<organism evidence="1">
    <name type="scientific">Macrococcoides canis</name>
    <dbReference type="NCBI Taxonomy" id="1855823"/>
    <lineage>
        <taxon>Bacteria</taxon>
        <taxon>Bacillati</taxon>
        <taxon>Bacillota</taxon>
        <taxon>Bacilli</taxon>
        <taxon>Bacillales</taxon>
        <taxon>Staphylococcaceae</taxon>
        <taxon>Macrococcoides</taxon>
    </lineage>
</organism>
<accession>A0A6G5ZYD8</accession>
<name>A0A6G5ZYD8_9STAP</name>
<dbReference type="AlphaFoldDB" id="A0A6G5ZYD8"/>
<evidence type="ECO:0000313" key="1">
    <source>
        <dbReference type="EMBL" id="QHW12322.1"/>
    </source>
</evidence>
<gene>
    <name evidence="1" type="ORF">0076A_00035</name>
</gene>